<evidence type="ECO:0000256" key="1">
    <source>
        <dbReference type="ARBA" id="ARBA00001971"/>
    </source>
</evidence>
<evidence type="ECO:0000313" key="11">
    <source>
        <dbReference type="Proteomes" id="UP000663853"/>
    </source>
</evidence>
<feature type="binding site" description="axial binding residue" evidence="9">
    <location>
        <position position="174"/>
    </location>
    <ligand>
        <name>heme</name>
        <dbReference type="ChEBI" id="CHEBI:30413"/>
    </ligand>
    <ligandPart>
        <name>Fe</name>
        <dbReference type="ChEBI" id="CHEBI:18248"/>
    </ligandPart>
</feature>
<dbReference type="PANTHER" id="PTHR46300">
    <property type="entry name" value="P450, PUTATIVE (EUROFUNG)-RELATED-RELATED"/>
    <property type="match status" value="1"/>
</dbReference>
<comment type="pathway">
    <text evidence="2">Secondary metabolite biosynthesis.</text>
</comment>
<evidence type="ECO:0000256" key="2">
    <source>
        <dbReference type="ARBA" id="ARBA00005179"/>
    </source>
</evidence>
<evidence type="ECO:0008006" key="12">
    <source>
        <dbReference type="Google" id="ProtNLM"/>
    </source>
</evidence>
<gene>
    <name evidence="10" type="ORF">RDB_LOCUS124786</name>
</gene>
<comment type="caution">
    <text evidence="10">The sequence shown here is derived from an EMBL/GenBank/DDBJ whole genome shotgun (WGS) entry which is preliminary data.</text>
</comment>
<dbReference type="PRINTS" id="PR00463">
    <property type="entry name" value="EP450I"/>
</dbReference>
<keyword evidence="8" id="KW-0503">Monooxygenase</keyword>
<dbReference type="InterPro" id="IPR050364">
    <property type="entry name" value="Cytochrome_P450_fung"/>
</dbReference>
<dbReference type="InterPro" id="IPR036396">
    <property type="entry name" value="Cyt_P450_sf"/>
</dbReference>
<dbReference type="Pfam" id="PF00067">
    <property type="entry name" value="p450"/>
    <property type="match status" value="1"/>
</dbReference>
<evidence type="ECO:0000256" key="9">
    <source>
        <dbReference type="PIRSR" id="PIRSR602401-1"/>
    </source>
</evidence>
<dbReference type="Proteomes" id="UP000663853">
    <property type="component" value="Unassembled WGS sequence"/>
</dbReference>
<evidence type="ECO:0000313" key="10">
    <source>
        <dbReference type="EMBL" id="CAE6509177.1"/>
    </source>
</evidence>
<dbReference type="GO" id="GO:0016705">
    <property type="term" value="F:oxidoreductase activity, acting on paired donors, with incorporation or reduction of molecular oxygen"/>
    <property type="evidence" value="ECO:0007669"/>
    <property type="project" value="InterPro"/>
</dbReference>
<reference evidence="10" key="1">
    <citation type="submission" date="2021-01" db="EMBL/GenBank/DDBJ databases">
        <authorList>
            <person name="Kaushik A."/>
        </authorList>
    </citation>
    <scope>NUCLEOTIDE SEQUENCE</scope>
    <source>
        <strain evidence="10">AG6-10EEA</strain>
    </source>
</reference>
<dbReference type="GO" id="GO:0020037">
    <property type="term" value="F:heme binding"/>
    <property type="evidence" value="ECO:0007669"/>
    <property type="project" value="InterPro"/>
</dbReference>
<evidence type="ECO:0000256" key="4">
    <source>
        <dbReference type="ARBA" id="ARBA00022617"/>
    </source>
</evidence>
<keyword evidence="7 9" id="KW-0408">Iron</keyword>
<sequence length="245" mass="27518">ISGADDSSIVSLTYKEVRGMGWSEVDVDEFCKNTATGLLLAGTETSTQAMMWFVLAMAIYPEVQEKAQREIDEIVGSNRLPAFEDRANLPYFERLLTEIVRWHPSAPLGIPHVCTEENEYRGYKIPKGAILIGHIMATVRDERVYNNANIFDPDRYLDPTVPPPPASGWGLRVCPGIHFFKEIFFLEVVMMLATLKIERCKDTNGKEITPTEETAPISSLSIPVPFEVKISPRSEHHAELIRIAV</sequence>
<proteinExistence type="inferred from homology"/>
<dbReference type="InterPro" id="IPR001128">
    <property type="entry name" value="Cyt_P450"/>
</dbReference>
<evidence type="ECO:0000256" key="3">
    <source>
        <dbReference type="ARBA" id="ARBA00010617"/>
    </source>
</evidence>
<evidence type="ECO:0000256" key="7">
    <source>
        <dbReference type="ARBA" id="ARBA00023004"/>
    </source>
</evidence>
<dbReference type="GO" id="GO:0004497">
    <property type="term" value="F:monooxygenase activity"/>
    <property type="evidence" value="ECO:0007669"/>
    <property type="project" value="UniProtKB-KW"/>
</dbReference>
<keyword evidence="4 9" id="KW-0349">Heme</keyword>
<comment type="cofactor">
    <cofactor evidence="1 9">
        <name>heme</name>
        <dbReference type="ChEBI" id="CHEBI:30413"/>
    </cofactor>
</comment>
<evidence type="ECO:0000256" key="8">
    <source>
        <dbReference type="ARBA" id="ARBA00023033"/>
    </source>
</evidence>
<keyword evidence="5 9" id="KW-0479">Metal-binding</keyword>
<dbReference type="InterPro" id="IPR002401">
    <property type="entry name" value="Cyt_P450_E_grp-I"/>
</dbReference>
<organism evidence="10 11">
    <name type="scientific">Rhizoctonia solani</name>
    <dbReference type="NCBI Taxonomy" id="456999"/>
    <lineage>
        <taxon>Eukaryota</taxon>
        <taxon>Fungi</taxon>
        <taxon>Dikarya</taxon>
        <taxon>Basidiomycota</taxon>
        <taxon>Agaricomycotina</taxon>
        <taxon>Agaricomycetes</taxon>
        <taxon>Cantharellales</taxon>
        <taxon>Ceratobasidiaceae</taxon>
        <taxon>Rhizoctonia</taxon>
    </lineage>
</organism>
<dbReference type="Gene3D" id="1.10.630.10">
    <property type="entry name" value="Cytochrome P450"/>
    <property type="match status" value="1"/>
</dbReference>
<name>A0A8H3HHQ7_9AGAM</name>
<evidence type="ECO:0000256" key="6">
    <source>
        <dbReference type="ARBA" id="ARBA00023002"/>
    </source>
</evidence>
<dbReference type="EMBL" id="CAJMXA010003645">
    <property type="protein sequence ID" value="CAE6509177.1"/>
    <property type="molecule type" value="Genomic_DNA"/>
</dbReference>
<dbReference type="GO" id="GO:0005506">
    <property type="term" value="F:iron ion binding"/>
    <property type="evidence" value="ECO:0007669"/>
    <property type="project" value="InterPro"/>
</dbReference>
<accession>A0A8H3HHQ7</accession>
<evidence type="ECO:0000256" key="5">
    <source>
        <dbReference type="ARBA" id="ARBA00022723"/>
    </source>
</evidence>
<dbReference type="PANTHER" id="PTHR46300:SF7">
    <property type="entry name" value="P450, PUTATIVE (EUROFUNG)-RELATED"/>
    <property type="match status" value="1"/>
</dbReference>
<dbReference type="AlphaFoldDB" id="A0A8H3HHQ7"/>
<protein>
    <recommendedName>
        <fullName evidence="12">Cytochrome P450</fullName>
    </recommendedName>
</protein>
<dbReference type="SUPFAM" id="SSF48264">
    <property type="entry name" value="Cytochrome P450"/>
    <property type="match status" value="1"/>
</dbReference>
<comment type="similarity">
    <text evidence="3">Belongs to the cytochrome P450 family.</text>
</comment>
<keyword evidence="6" id="KW-0560">Oxidoreductase</keyword>
<feature type="non-terminal residue" evidence="10">
    <location>
        <position position="1"/>
    </location>
</feature>